<evidence type="ECO:0000313" key="1">
    <source>
        <dbReference type="EMBL" id="MFD1913395.1"/>
    </source>
</evidence>
<sequence>MTTLYQAAVRNFDAAAAMLATFGAERFDLKKDLQGTKAGSARSIQMQGFQALGPRFGICLPSDIGALVTPSDQAITVISRTHADWMTIELGGPSLAAAGTCYIEADLRGGSDLVADVFLRDMTGDQPSDGPVTEWHLNPELTLLRLPLPVTGGDVQRRLIVQLRHPPQELQINRFAVTLI</sequence>
<protein>
    <submittedName>
        <fullName evidence="1">Uncharacterized protein</fullName>
    </submittedName>
</protein>
<organism evidence="1 2">
    <name type="scientific">Halodurantibacterium flavum</name>
    <dbReference type="NCBI Taxonomy" id="1382802"/>
    <lineage>
        <taxon>Bacteria</taxon>
        <taxon>Pseudomonadati</taxon>
        <taxon>Pseudomonadota</taxon>
        <taxon>Alphaproteobacteria</taxon>
        <taxon>Rhodobacterales</taxon>
        <taxon>Paracoccaceae</taxon>
        <taxon>Halodurantibacterium</taxon>
    </lineage>
</organism>
<dbReference type="RefSeq" id="WP_390263225.1">
    <property type="nucleotide sequence ID" value="NZ_JBHUGH010000011.1"/>
</dbReference>
<comment type="caution">
    <text evidence="1">The sequence shown here is derived from an EMBL/GenBank/DDBJ whole genome shotgun (WGS) entry which is preliminary data.</text>
</comment>
<proteinExistence type="predicted"/>
<name>A0ABW4S745_9RHOB</name>
<reference evidence="2" key="1">
    <citation type="journal article" date="2019" name="Int. J. Syst. Evol. Microbiol.">
        <title>The Global Catalogue of Microorganisms (GCM) 10K type strain sequencing project: providing services to taxonomists for standard genome sequencing and annotation.</title>
        <authorList>
            <consortium name="The Broad Institute Genomics Platform"/>
            <consortium name="The Broad Institute Genome Sequencing Center for Infectious Disease"/>
            <person name="Wu L."/>
            <person name="Ma J."/>
        </authorList>
    </citation>
    <scope>NUCLEOTIDE SEQUENCE [LARGE SCALE GENOMIC DNA]</scope>
    <source>
        <strain evidence="2">CGMCC 4.7242</strain>
    </source>
</reference>
<dbReference type="Proteomes" id="UP001597353">
    <property type="component" value="Unassembled WGS sequence"/>
</dbReference>
<keyword evidence="2" id="KW-1185">Reference proteome</keyword>
<evidence type="ECO:0000313" key="2">
    <source>
        <dbReference type="Proteomes" id="UP001597353"/>
    </source>
</evidence>
<accession>A0ABW4S745</accession>
<gene>
    <name evidence="1" type="ORF">ACFSGJ_14370</name>
</gene>
<dbReference type="EMBL" id="JBHUGH010000011">
    <property type="protein sequence ID" value="MFD1913395.1"/>
    <property type="molecule type" value="Genomic_DNA"/>
</dbReference>